<sequence length="91" mass="10028">MPVRSRVEVGEQLEDLPGVGDAVQPGRRDRGPERTAHHDRRIGDSHSGQMTAQAHQILARDQLQNGARQVGGEEILGAHHGRIRDDFPVQP</sequence>
<dbReference type="AlphaFoldDB" id="R4T000"/>
<gene>
    <name evidence="2" type="ORF">AORI_1430</name>
</gene>
<dbReference type="KEGG" id="aoi:AORI_1430"/>
<evidence type="ECO:0000313" key="3">
    <source>
        <dbReference type="Proteomes" id="UP000013968"/>
    </source>
</evidence>
<accession>R4T000</accession>
<reference evidence="2 3" key="1">
    <citation type="journal article" date="2013" name="BMC Genomics">
        <title>ContigScape: a Cytoscape plugin facilitating microbial genome gap closing.</title>
        <authorList>
            <person name="Tang B."/>
            <person name="Wang Q."/>
            <person name="Yang M."/>
            <person name="Xie F."/>
            <person name="Zhu Y."/>
            <person name="Zhuo Y."/>
            <person name="Wang S."/>
            <person name="Gao H."/>
            <person name="Ding X."/>
            <person name="Zhang L."/>
            <person name="Zhao G."/>
            <person name="Zheng H."/>
        </authorList>
    </citation>
    <scope>NUCLEOTIDE SEQUENCE [LARGE SCALE GENOMIC DNA]</scope>
    <source>
        <strain evidence="2 3">HCCB10007</strain>
    </source>
</reference>
<organism evidence="2 3">
    <name type="scientific">Amycolatopsis keratiniphila</name>
    <dbReference type="NCBI Taxonomy" id="129921"/>
    <lineage>
        <taxon>Bacteria</taxon>
        <taxon>Bacillati</taxon>
        <taxon>Actinomycetota</taxon>
        <taxon>Actinomycetes</taxon>
        <taxon>Pseudonocardiales</taxon>
        <taxon>Pseudonocardiaceae</taxon>
        <taxon>Amycolatopsis</taxon>
        <taxon>Amycolatopsis japonica group</taxon>
    </lineage>
</organism>
<proteinExistence type="predicted"/>
<feature type="compositionally biased region" description="Basic and acidic residues" evidence="1">
    <location>
        <begin position="26"/>
        <end position="44"/>
    </location>
</feature>
<evidence type="ECO:0000313" key="2">
    <source>
        <dbReference type="EMBL" id="AGM04018.1"/>
    </source>
</evidence>
<protein>
    <submittedName>
        <fullName evidence="2">Uncharacterized protein</fullName>
    </submittedName>
</protein>
<dbReference type="HOGENOM" id="CLU_2420538_0_0_11"/>
<name>R4T000_9PSEU</name>
<feature type="region of interest" description="Disordered" evidence="1">
    <location>
        <begin position="1"/>
        <end position="52"/>
    </location>
</feature>
<dbReference type="Proteomes" id="UP000013968">
    <property type="component" value="Chromosome"/>
</dbReference>
<evidence type="ECO:0000256" key="1">
    <source>
        <dbReference type="SAM" id="MobiDB-lite"/>
    </source>
</evidence>
<keyword evidence="3" id="KW-1185">Reference proteome</keyword>
<dbReference type="EMBL" id="CP003410">
    <property type="protein sequence ID" value="AGM04018.1"/>
    <property type="molecule type" value="Genomic_DNA"/>
</dbReference>